<keyword evidence="6 11" id="KW-0547">Nucleotide-binding</keyword>
<comment type="similarity">
    <text evidence="2 11">Belongs to the dynein light intermediate chain family.</text>
</comment>
<dbReference type="InterPro" id="IPR027417">
    <property type="entry name" value="P-loop_NTPase"/>
</dbReference>
<evidence type="ECO:0000256" key="8">
    <source>
        <dbReference type="ARBA" id="ARBA00023017"/>
    </source>
</evidence>
<dbReference type="GO" id="GO:0005524">
    <property type="term" value="F:ATP binding"/>
    <property type="evidence" value="ECO:0007669"/>
    <property type="project" value="UniProtKB-KW"/>
</dbReference>
<dbReference type="InterPro" id="IPR022780">
    <property type="entry name" value="Dynein_light_int_chain"/>
</dbReference>
<dbReference type="GO" id="GO:0005868">
    <property type="term" value="C:cytoplasmic dynein complex"/>
    <property type="evidence" value="ECO:0007669"/>
    <property type="project" value="UniProtKB-UniRule"/>
</dbReference>
<evidence type="ECO:0000256" key="2">
    <source>
        <dbReference type="ARBA" id="ARBA00006831"/>
    </source>
</evidence>
<keyword evidence="8 11" id="KW-0243">Dynein</keyword>
<evidence type="ECO:0000256" key="7">
    <source>
        <dbReference type="ARBA" id="ARBA00022840"/>
    </source>
</evidence>
<comment type="function">
    <text evidence="11">Acts as one of several non-catalytic accessory components of the cytoplasmic dynein 1 complex that are thought to be involved in linking dynein to cargos and to adapter proteins that regulate dynein function. Cytoplasmic dynein 1 acts as a motor for the intracellular retrograde motility of vesicles and organelles along microtubules. May play a role in binding dynein to membranous organelles or chromosomes.</text>
</comment>
<dbReference type="Gene3D" id="3.40.50.300">
    <property type="entry name" value="P-loop containing nucleotide triphosphate hydrolases"/>
    <property type="match status" value="1"/>
</dbReference>
<evidence type="ECO:0000256" key="10">
    <source>
        <dbReference type="ARBA" id="ARBA00023212"/>
    </source>
</evidence>
<accession>A0AAV0U3C1</accession>
<dbReference type="GO" id="GO:0005813">
    <property type="term" value="C:centrosome"/>
    <property type="evidence" value="ECO:0007669"/>
    <property type="project" value="TreeGrafter"/>
</dbReference>
<dbReference type="GO" id="GO:0000226">
    <property type="term" value="P:microtubule cytoskeleton organization"/>
    <property type="evidence" value="ECO:0007669"/>
    <property type="project" value="TreeGrafter"/>
</dbReference>
<dbReference type="GO" id="GO:0005874">
    <property type="term" value="C:microtubule"/>
    <property type="evidence" value="ECO:0007669"/>
    <property type="project" value="UniProtKB-KW"/>
</dbReference>
<dbReference type="PANTHER" id="PTHR12688:SF0">
    <property type="entry name" value="DYNEIN LIGHT INTERMEDIATE CHAIN"/>
    <property type="match status" value="1"/>
</dbReference>
<evidence type="ECO:0000256" key="12">
    <source>
        <dbReference type="SAM" id="MobiDB-lite"/>
    </source>
</evidence>
<dbReference type="Pfam" id="PF05783">
    <property type="entry name" value="DLIC"/>
    <property type="match status" value="1"/>
</dbReference>
<evidence type="ECO:0000256" key="1">
    <source>
        <dbReference type="ARBA" id="ARBA00004245"/>
    </source>
</evidence>
<sequence length="426" mass="47292">MAEEVTERWQQMLRDCSVRSKLPTVNLLLVGDSESGKSALVACLDESKATSSEAEGATHAVDTLMAFKTLDVLDPRAKESGASQESDDVIAHVETWSLNDLSLKDLIKMVAKPRTLQKTVVAIVLDLSRPWTIKSSLEQWLSALEGQLLDQINQLTSEARNELYASIKQHVLAYEDPSIGHSAPTPMDTSTNEFMKEGVLSKNIGVPLIFVVAKADLRPENSVKMDYIEYTLRRVAIRYGASVVFTSAKTGSNVDTLRKYILHRAHPSTFKFTEPPQLVDHNTIFIPSGYDSFELVDTSLAGSQARWPTDKPYEKIVPAPTDDTDDGVAALAADVHVDSHEQWLEKLEKAAGAGLEELQKQSIEASKKSEQAAAARRVAADRRKRDEKDVSSKHLQNFFNNLLSRPEKTRSTRAMSDKKKEKSEEP</sequence>
<evidence type="ECO:0000313" key="14">
    <source>
        <dbReference type="Proteomes" id="UP001162031"/>
    </source>
</evidence>
<evidence type="ECO:0000256" key="5">
    <source>
        <dbReference type="ARBA" id="ARBA00022701"/>
    </source>
</evidence>
<dbReference type="SUPFAM" id="SSF52540">
    <property type="entry name" value="P-loop containing nucleoside triphosphate hydrolases"/>
    <property type="match status" value="1"/>
</dbReference>
<keyword evidence="14" id="KW-1185">Reference proteome</keyword>
<dbReference type="Proteomes" id="UP001162031">
    <property type="component" value="Unassembled WGS sequence"/>
</dbReference>
<protein>
    <recommendedName>
        <fullName evidence="11">Dynein light intermediate chain</fullName>
    </recommendedName>
</protein>
<dbReference type="GO" id="GO:0045504">
    <property type="term" value="F:dynein heavy chain binding"/>
    <property type="evidence" value="ECO:0007669"/>
    <property type="project" value="TreeGrafter"/>
</dbReference>
<feature type="compositionally biased region" description="Polar residues" evidence="12">
    <location>
        <begin position="393"/>
        <end position="403"/>
    </location>
</feature>
<keyword evidence="7 11" id="KW-0067">ATP-binding</keyword>
<keyword evidence="10 11" id="KW-0206">Cytoskeleton</keyword>
<organism evidence="13 14">
    <name type="scientific">Hyaloperonospora brassicae</name>
    <name type="common">Brassica downy mildew</name>
    <name type="synonym">Peronospora brassicae</name>
    <dbReference type="NCBI Taxonomy" id="162125"/>
    <lineage>
        <taxon>Eukaryota</taxon>
        <taxon>Sar</taxon>
        <taxon>Stramenopiles</taxon>
        <taxon>Oomycota</taxon>
        <taxon>Peronosporomycetes</taxon>
        <taxon>Peronosporales</taxon>
        <taxon>Peronosporaceae</taxon>
        <taxon>Hyaloperonospora</taxon>
    </lineage>
</organism>
<dbReference type="GO" id="GO:0007018">
    <property type="term" value="P:microtubule-based movement"/>
    <property type="evidence" value="ECO:0007669"/>
    <property type="project" value="InterPro"/>
</dbReference>
<dbReference type="EMBL" id="CANTFL010001018">
    <property type="protein sequence ID" value="CAI5730113.1"/>
    <property type="molecule type" value="Genomic_DNA"/>
</dbReference>
<reference evidence="13" key="1">
    <citation type="submission" date="2022-12" db="EMBL/GenBank/DDBJ databases">
        <authorList>
            <person name="Webb A."/>
        </authorList>
    </citation>
    <scope>NUCLEOTIDE SEQUENCE</scope>
    <source>
        <strain evidence="13">Hp1</strain>
    </source>
</reference>
<gene>
    <name evidence="13" type="ORF">HBR001_LOCUS4744</name>
</gene>
<comment type="caution">
    <text evidence="13">The sequence shown here is derived from an EMBL/GenBank/DDBJ whole genome shotgun (WGS) entry which is preliminary data.</text>
</comment>
<keyword evidence="3 11" id="KW-0813">Transport</keyword>
<feature type="region of interest" description="Disordered" evidence="12">
    <location>
        <begin position="362"/>
        <end position="426"/>
    </location>
</feature>
<comment type="subcellular location">
    <subcellularLocation>
        <location evidence="1 11">Cytoplasm</location>
        <location evidence="1 11">Cytoskeleton</location>
    </subcellularLocation>
</comment>
<dbReference type="PANTHER" id="PTHR12688">
    <property type="entry name" value="DYNEIN LIGHT INTERMEDIATE CHAIN"/>
    <property type="match status" value="1"/>
</dbReference>
<evidence type="ECO:0000256" key="11">
    <source>
        <dbReference type="RuleBase" id="RU366047"/>
    </source>
</evidence>
<proteinExistence type="inferred from homology"/>
<feature type="compositionally biased region" description="Basic and acidic residues" evidence="12">
    <location>
        <begin position="405"/>
        <end position="426"/>
    </location>
</feature>
<feature type="compositionally biased region" description="Basic and acidic residues" evidence="12">
    <location>
        <begin position="378"/>
        <end position="392"/>
    </location>
</feature>
<name>A0AAV0U3C1_HYABA</name>
<comment type="subunit">
    <text evidence="11">Homodimer. The cytoplasmic dynein 1 complex consists of two catalytic heavy chains (HCs) and a number of non-catalytic subunits presented by intermediate chains (ICs).</text>
</comment>
<keyword evidence="9 11" id="KW-0505">Motor protein</keyword>
<evidence type="ECO:0000256" key="9">
    <source>
        <dbReference type="ARBA" id="ARBA00023175"/>
    </source>
</evidence>
<evidence type="ECO:0000256" key="3">
    <source>
        <dbReference type="ARBA" id="ARBA00022448"/>
    </source>
</evidence>
<keyword evidence="5 11" id="KW-0493">Microtubule</keyword>
<evidence type="ECO:0000256" key="4">
    <source>
        <dbReference type="ARBA" id="ARBA00022490"/>
    </source>
</evidence>
<evidence type="ECO:0000256" key="6">
    <source>
        <dbReference type="ARBA" id="ARBA00022741"/>
    </source>
</evidence>
<dbReference type="CDD" id="cd00882">
    <property type="entry name" value="Ras_like_GTPase"/>
    <property type="match status" value="1"/>
</dbReference>
<dbReference type="InterPro" id="IPR008467">
    <property type="entry name" value="Dynein1_light_intermed_chain"/>
</dbReference>
<dbReference type="AlphaFoldDB" id="A0AAV0U3C1"/>
<keyword evidence="4 11" id="KW-0963">Cytoplasm</keyword>
<evidence type="ECO:0000313" key="13">
    <source>
        <dbReference type="EMBL" id="CAI5730113.1"/>
    </source>
</evidence>